<dbReference type="STRING" id="571913.VV02_02895"/>
<feature type="compositionally biased region" description="Acidic residues" evidence="1">
    <location>
        <begin position="127"/>
        <end position="142"/>
    </location>
</feature>
<accession>A0A0K1JEM5</accession>
<dbReference type="EMBL" id="CP011112">
    <property type="protein sequence ID" value="AKU15048.1"/>
    <property type="molecule type" value="Genomic_DNA"/>
</dbReference>
<organism evidence="2 3">
    <name type="scientific">Luteipulveratus mongoliensis</name>
    <dbReference type="NCBI Taxonomy" id="571913"/>
    <lineage>
        <taxon>Bacteria</taxon>
        <taxon>Bacillati</taxon>
        <taxon>Actinomycetota</taxon>
        <taxon>Actinomycetes</taxon>
        <taxon>Micrococcales</taxon>
        <taxon>Dermacoccaceae</taxon>
        <taxon>Luteipulveratus</taxon>
    </lineage>
</organism>
<evidence type="ECO:0000313" key="2">
    <source>
        <dbReference type="EMBL" id="AKU15048.1"/>
    </source>
</evidence>
<dbReference type="AlphaFoldDB" id="A0A0K1JEM5"/>
<gene>
    <name evidence="2" type="ORF">VV02_02895</name>
</gene>
<protein>
    <recommendedName>
        <fullName evidence="4">Helix-turn-helix domain-containing protein</fullName>
    </recommendedName>
</protein>
<evidence type="ECO:0000313" key="3">
    <source>
        <dbReference type="Proteomes" id="UP000066480"/>
    </source>
</evidence>
<dbReference type="KEGG" id="lmoi:VV02_02895"/>
<keyword evidence="3" id="KW-1185">Reference proteome</keyword>
<name>A0A0K1JEM5_9MICO</name>
<feature type="region of interest" description="Disordered" evidence="1">
    <location>
        <begin position="114"/>
        <end position="142"/>
    </location>
</feature>
<dbReference type="Proteomes" id="UP000066480">
    <property type="component" value="Chromosome"/>
</dbReference>
<proteinExistence type="predicted"/>
<evidence type="ECO:0000256" key="1">
    <source>
        <dbReference type="SAM" id="MobiDB-lite"/>
    </source>
</evidence>
<dbReference type="OrthoDB" id="3830200at2"/>
<sequence length="142" mass="15965">MDVVASQFEVFLPAEEGAQSVDGPALIGPDGTRRNISEAAYAAMEFVEAAMERGLAAKVTALRLELPIDEAAGAIGMRRRDLRAYAARDEFPFRADKYSEWVKLEDVLQFDERRRSERHTRLNEMLSESDYDDSSSDDDTAR</sequence>
<dbReference type="RefSeq" id="WP_052589667.1">
    <property type="nucleotide sequence ID" value="NZ_CP011112.1"/>
</dbReference>
<reference evidence="2 3" key="1">
    <citation type="submission" date="2015-03" db="EMBL/GenBank/DDBJ databases">
        <title>Luteipulveratus halotolerans sp. nov., a novel actinobacterium (Dermacoccaceae) from Sarawak, Malaysia.</title>
        <authorList>
            <person name="Juboi H."/>
            <person name="Basik A."/>
            <person name="Shamsul S.S."/>
            <person name="Arnold P."/>
            <person name="Schmitt E.K."/>
            <person name="Sanglier J.-J."/>
            <person name="Yeo T."/>
        </authorList>
    </citation>
    <scope>NUCLEOTIDE SEQUENCE [LARGE SCALE GENOMIC DNA]</scope>
    <source>
        <strain evidence="2 3">MN07-A0370</strain>
    </source>
</reference>
<evidence type="ECO:0008006" key="4">
    <source>
        <dbReference type="Google" id="ProtNLM"/>
    </source>
</evidence>